<sequence length="335" mass="36246">MKKFINDPKDVVEEMLEGFLAAHQKQVKRLETSRVVVRKEVPIKDKVGLVTGGGSGHKPAFIGYVGKGLMDGVAVGDIFSSPSAEQIYDAIKAVNSGRGVLCVLGNYSGDVMNFDMAVDMARDEGIEVEQVIINDDVGSGSKEEMENRRGVAGEVIAWKAVGAKAEEGASLREVKEVAEKANANTRSMGVAHSPCAVPSMPHGGEPNFTLGENEMEIGVGHHGEPGVEKVTIKSADKTTEILTNKILEDLPFGQGNEVSILINGLGSTSLLELYIIYRKVAKMLKERKIRVYISYIGEYFTSLEMGGYSITLTRLDDELKRLLDAPANSPLFVQS</sequence>
<proteinExistence type="predicted"/>
<accession>A0A523RQC5</accession>
<dbReference type="Proteomes" id="UP000316360">
    <property type="component" value="Unassembled WGS sequence"/>
</dbReference>
<dbReference type="EMBL" id="SOKJ01000388">
    <property type="protein sequence ID" value="TET07982.1"/>
    <property type="molecule type" value="Genomic_DNA"/>
</dbReference>
<gene>
    <name evidence="2" type="primary">dhaK</name>
    <name evidence="2" type="ORF">E3J84_06750</name>
</gene>
<keyword evidence="2" id="KW-0808">Transferase</keyword>
<dbReference type="GO" id="GO:0047324">
    <property type="term" value="F:phosphoenolpyruvate-glycerone phosphotransferase activity"/>
    <property type="evidence" value="ECO:0007669"/>
    <property type="project" value="UniProtKB-EC"/>
</dbReference>
<dbReference type="Gene3D" id="3.40.50.10440">
    <property type="entry name" value="Dihydroxyacetone kinase, domain 1"/>
    <property type="match status" value="1"/>
</dbReference>
<dbReference type="AlphaFoldDB" id="A0A523RQC5"/>
<dbReference type="PROSITE" id="PS51481">
    <property type="entry name" value="DHAK"/>
    <property type="match status" value="1"/>
</dbReference>
<reference evidence="2 3" key="1">
    <citation type="submission" date="2019-03" db="EMBL/GenBank/DDBJ databases">
        <title>Metabolic potential of uncultured bacteria and archaea associated with petroleum seepage in deep-sea sediments.</title>
        <authorList>
            <person name="Dong X."/>
            <person name="Hubert C."/>
        </authorList>
    </citation>
    <scope>NUCLEOTIDE SEQUENCE [LARGE SCALE GENOMIC DNA]</scope>
    <source>
        <strain evidence="2">E44_bin7</strain>
    </source>
</reference>
<dbReference type="EC" id="2.7.1.121" evidence="2"/>
<dbReference type="GO" id="GO:0005829">
    <property type="term" value="C:cytosol"/>
    <property type="evidence" value="ECO:0007669"/>
    <property type="project" value="TreeGrafter"/>
</dbReference>
<evidence type="ECO:0000313" key="2">
    <source>
        <dbReference type="EMBL" id="TET07982.1"/>
    </source>
</evidence>
<comment type="caution">
    <text evidence="2">The sequence shown here is derived from an EMBL/GenBank/DDBJ whole genome shotgun (WGS) entry which is preliminary data.</text>
</comment>
<name>A0A523RQC5_UNCAE</name>
<dbReference type="InterPro" id="IPR004006">
    <property type="entry name" value="DhaK_dom"/>
</dbReference>
<dbReference type="FunFam" id="3.40.50.10440:FF:000001">
    <property type="entry name" value="Dihydroxyacetone kinase, DhaK subunit"/>
    <property type="match status" value="1"/>
</dbReference>
<dbReference type="PANTHER" id="PTHR28629">
    <property type="entry name" value="TRIOKINASE/FMN CYCLASE"/>
    <property type="match status" value="1"/>
</dbReference>
<dbReference type="Pfam" id="PF02733">
    <property type="entry name" value="Dak1"/>
    <property type="match status" value="1"/>
</dbReference>
<evidence type="ECO:0000313" key="3">
    <source>
        <dbReference type="Proteomes" id="UP000316360"/>
    </source>
</evidence>
<keyword evidence="2" id="KW-0418">Kinase</keyword>
<protein>
    <submittedName>
        <fullName evidence="2">Dihydroxyacetone kinase subunit DhaK</fullName>
        <ecNumber evidence="2">2.7.1.121</ecNumber>
    </submittedName>
</protein>
<feature type="domain" description="DhaK" evidence="1">
    <location>
        <begin position="7"/>
        <end position="332"/>
    </location>
</feature>
<dbReference type="InterPro" id="IPR050861">
    <property type="entry name" value="Dihydroxyacetone_Kinase"/>
</dbReference>
<dbReference type="GO" id="GO:0004371">
    <property type="term" value="F:glycerone kinase activity"/>
    <property type="evidence" value="ECO:0007669"/>
    <property type="project" value="InterPro"/>
</dbReference>
<organism evidence="2 3">
    <name type="scientific">Aerophobetes bacterium</name>
    <dbReference type="NCBI Taxonomy" id="2030807"/>
    <lineage>
        <taxon>Bacteria</taxon>
        <taxon>Candidatus Aerophobota</taxon>
    </lineage>
</organism>
<dbReference type="SUPFAM" id="SSF82549">
    <property type="entry name" value="DAK1/DegV-like"/>
    <property type="match status" value="1"/>
</dbReference>
<dbReference type="Gene3D" id="3.30.1180.20">
    <property type="entry name" value="Dihydroxyacetone kinase, domain 2"/>
    <property type="match status" value="1"/>
</dbReference>
<dbReference type="PANTHER" id="PTHR28629:SF4">
    <property type="entry name" value="TRIOKINASE_FMN CYCLASE"/>
    <property type="match status" value="1"/>
</dbReference>
<evidence type="ECO:0000259" key="1">
    <source>
        <dbReference type="PROSITE" id="PS51481"/>
    </source>
</evidence>
<dbReference type="GO" id="GO:0019563">
    <property type="term" value="P:glycerol catabolic process"/>
    <property type="evidence" value="ECO:0007669"/>
    <property type="project" value="TreeGrafter"/>
</dbReference>